<dbReference type="PANTHER" id="PTHR44943">
    <property type="entry name" value="CELLULOSE SYNTHASE OPERON PROTEIN C"/>
    <property type="match status" value="1"/>
</dbReference>
<evidence type="ECO:0000256" key="2">
    <source>
        <dbReference type="ARBA" id="ARBA00022803"/>
    </source>
</evidence>
<keyword evidence="5" id="KW-1185">Reference proteome</keyword>
<dbReference type="InterPro" id="IPR051685">
    <property type="entry name" value="Ycf3/AcsC/BcsC/TPR_MFPF"/>
</dbReference>
<feature type="repeat" description="TPR" evidence="3">
    <location>
        <begin position="324"/>
        <end position="357"/>
    </location>
</feature>
<feature type="repeat" description="TPR" evidence="3">
    <location>
        <begin position="592"/>
        <end position="625"/>
    </location>
</feature>
<feature type="repeat" description="TPR" evidence="3">
    <location>
        <begin position="256"/>
        <end position="289"/>
    </location>
</feature>
<feature type="repeat" description="TPR" evidence="3">
    <location>
        <begin position="358"/>
        <end position="391"/>
    </location>
</feature>
<evidence type="ECO:0000256" key="1">
    <source>
        <dbReference type="ARBA" id="ARBA00022737"/>
    </source>
</evidence>
<dbReference type="SMART" id="SM00028">
    <property type="entry name" value="TPR"/>
    <property type="match status" value="13"/>
</dbReference>
<keyword evidence="1" id="KW-0677">Repeat</keyword>
<dbReference type="Pfam" id="PF13174">
    <property type="entry name" value="TPR_6"/>
    <property type="match status" value="1"/>
</dbReference>
<feature type="repeat" description="TPR" evidence="3">
    <location>
        <begin position="392"/>
        <end position="425"/>
    </location>
</feature>
<reference evidence="4" key="1">
    <citation type="submission" date="2021-01" db="EMBL/GenBank/DDBJ databases">
        <authorList>
            <consortium name="Genoscope - CEA"/>
            <person name="William W."/>
        </authorList>
    </citation>
    <scope>NUCLEOTIDE SEQUENCE</scope>
</reference>
<protein>
    <recommendedName>
        <fullName evidence="6">Tetratricopeptide repeat protein</fullName>
    </recommendedName>
</protein>
<dbReference type="PROSITE" id="PS50005">
    <property type="entry name" value="TPR"/>
    <property type="match status" value="8"/>
</dbReference>
<proteinExistence type="predicted"/>
<feature type="repeat" description="TPR" evidence="3">
    <location>
        <begin position="179"/>
        <end position="212"/>
    </location>
</feature>
<dbReference type="EMBL" id="CAJJDO010000110">
    <property type="protein sequence ID" value="CAD8195700.1"/>
    <property type="molecule type" value="Genomic_DNA"/>
</dbReference>
<dbReference type="Pfam" id="PF13181">
    <property type="entry name" value="TPR_8"/>
    <property type="match status" value="2"/>
</dbReference>
<evidence type="ECO:0000256" key="3">
    <source>
        <dbReference type="PROSITE-ProRule" id="PRU00339"/>
    </source>
</evidence>
<name>A0A8S1X4I4_9CILI</name>
<accession>A0A8S1X4I4</accession>
<dbReference type="Proteomes" id="UP000689195">
    <property type="component" value="Unassembled WGS sequence"/>
</dbReference>
<evidence type="ECO:0008006" key="6">
    <source>
        <dbReference type="Google" id="ProtNLM"/>
    </source>
</evidence>
<gene>
    <name evidence="4" type="ORF">PPENT_87.1.T1100082</name>
</gene>
<dbReference type="OrthoDB" id="307538at2759"/>
<dbReference type="Pfam" id="PF13176">
    <property type="entry name" value="TPR_7"/>
    <property type="match status" value="1"/>
</dbReference>
<dbReference type="InterPro" id="IPR019734">
    <property type="entry name" value="TPR_rpt"/>
</dbReference>
<dbReference type="AlphaFoldDB" id="A0A8S1X4I4"/>
<dbReference type="PANTHER" id="PTHR44943:SF4">
    <property type="entry name" value="TPR REPEAT-CONTAINING PROTEIN MJ0798"/>
    <property type="match status" value="1"/>
</dbReference>
<feature type="repeat" description="TPR" evidence="3">
    <location>
        <begin position="426"/>
        <end position="459"/>
    </location>
</feature>
<evidence type="ECO:0000313" key="5">
    <source>
        <dbReference type="Proteomes" id="UP000689195"/>
    </source>
</evidence>
<keyword evidence="2 3" id="KW-0802">TPR repeat</keyword>
<comment type="caution">
    <text evidence="4">The sequence shown here is derived from an EMBL/GenBank/DDBJ whole genome shotgun (WGS) entry which is preliminary data.</text>
</comment>
<organism evidence="4 5">
    <name type="scientific">Paramecium pentaurelia</name>
    <dbReference type="NCBI Taxonomy" id="43138"/>
    <lineage>
        <taxon>Eukaryota</taxon>
        <taxon>Sar</taxon>
        <taxon>Alveolata</taxon>
        <taxon>Ciliophora</taxon>
        <taxon>Intramacronucleata</taxon>
        <taxon>Oligohymenophorea</taxon>
        <taxon>Peniculida</taxon>
        <taxon>Parameciidae</taxon>
        <taxon>Paramecium</taxon>
    </lineage>
</organism>
<sequence>MNQNSLLQNNFTLKCLNHQNIQAKYFCKLPQCQQHRIFCQQCINHFHQQHPDQINQISQLFLLLDEKSQQAEKFLQQYFNQFKSLQEHFNVTIKGLRYIFGGFSNDLLDLDQNQIIQFLDQLITFDEINQLYRNQVENKLLKVLDILNQIFQKLPLQDIAYRMPQQLALQQQKYQNFGQKNNILLGLHLKEQGLYNEAITQFDRILEISPYNIKIMFEKGECLNFNDQIIQLMKQNQEYEAYLKFKEIIFLDPKHELALCRIGNYLLNCTKYDEAKEYFAKCLCINQNNYEALLGFADTLRIQNQFILANYNYEKAINVNPQNFQAFYGNGECLKSLNDFENSQKMFKKALMLNQNHFESLFSLADSLKINHQYQEAITYFDQALQIKPHLSELWEGKATCLRQLNDNEQAVDCYERALKYDPTSYEALKGMGLSLRYLFKCDESIVFFEKALEIKPNNEFSLKGKAECLRLQGKWEEALKYYKMVLYFNPGQHRALFFKTQLEQIISTLKQHEKELVINPKSVNSIFGKAECLRMLNDYDGAMLIYVDVLKIDPNHINSLIGYGFCLGLQNKFEQAMEQYDKALNINQYSTDALWGKGECLRMLMDFNNALTYYEKVLMLYPNHYVSLSGKGDCLRMLNLYQYALEVYNQALFIQNSQPSLLYGKAICLMAQNDFESASELLKQAKRIAPPNFYLDKAINSIKIN</sequence>
<evidence type="ECO:0000313" key="4">
    <source>
        <dbReference type="EMBL" id="CAD8195700.1"/>
    </source>
</evidence>
<dbReference type="Pfam" id="PF14559">
    <property type="entry name" value="TPR_19"/>
    <property type="match status" value="1"/>
</dbReference>
<feature type="repeat" description="TPR" evidence="3">
    <location>
        <begin position="558"/>
        <end position="591"/>
    </location>
</feature>